<keyword evidence="1" id="KW-1133">Transmembrane helix</keyword>
<dbReference type="NCBIfam" id="NF037970">
    <property type="entry name" value="vanZ_1"/>
    <property type="match status" value="1"/>
</dbReference>
<organism evidence="3 4">
    <name type="scientific">Planococcus kocurii</name>
    <dbReference type="NCBI Taxonomy" id="1374"/>
    <lineage>
        <taxon>Bacteria</taxon>
        <taxon>Bacillati</taxon>
        <taxon>Bacillota</taxon>
        <taxon>Bacilli</taxon>
        <taxon>Bacillales</taxon>
        <taxon>Caryophanaceae</taxon>
        <taxon>Planococcus</taxon>
    </lineage>
</organism>
<reference evidence="3" key="1">
    <citation type="submission" date="2016-01" db="EMBL/GenBank/DDBJ databases">
        <title>Complete genome of Planococcus kocurri type strain.</title>
        <authorList>
            <person name="See-Too W.S."/>
        </authorList>
    </citation>
    <scope>NUCLEOTIDE SEQUENCE [LARGE SCALE GENOMIC DNA]</scope>
    <source>
        <strain evidence="3">ATCC 43650</strain>
    </source>
</reference>
<sequence length="154" mass="17366">MKTKYIPVVLWGFCILLATNNYNFQALLFAQEIDFHIRLLPDFSDLFITSDIQLDSKTYVFQKIGHALSFGILFLLLAKTIGSNAKAIVFCSLFAYFTEFLQLFFLRSGRISDVLIDIGGIYLAYRLSGYVESQGGLSAVFGKIADSFIDDKSR</sequence>
<evidence type="ECO:0000256" key="1">
    <source>
        <dbReference type="SAM" id="Phobius"/>
    </source>
</evidence>
<name>A0ABM5WUD9_9BACL</name>
<keyword evidence="1" id="KW-0472">Membrane</keyword>
<accession>A0ABM5WUD9</accession>
<feature type="transmembrane region" description="Helical" evidence="1">
    <location>
        <begin position="87"/>
        <end position="106"/>
    </location>
</feature>
<feature type="transmembrane region" description="Helical" evidence="1">
    <location>
        <begin position="59"/>
        <end position="78"/>
    </location>
</feature>
<feature type="domain" description="VanZ-like" evidence="2">
    <location>
        <begin position="13"/>
        <end position="126"/>
    </location>
</feature>
<proteinExistence type="predicted"/>
<dbReference type="EMBL" id="CP013661">
    <property type="protein sequence ID" value="ALS77901.1"/>
    <property type="molecule type" value="Genomic_DNA"/>
</dbReference>
<dbReference type="Pfam" id="PF04892">
    <property type="entry name" value="VanZ"/>
    <property type="match status" value="1"/>
</dbReference>
<keyword evidence="4" id="KW-1185">Reference proteome</keyword>
<dbReference type="Proteomes" id="UP000065533">
    <property type="component" value="Chromosome"/>
</dbReference>
<keyword evidence="1" id="KW-0812">Transmembrane</keyword>
<evidence type="ECO:0000313" key="3">
    <source>
        <dbReference type="EMBL" id="ALS77901.1"/>
    </source>
</evidence>
<evidence type="ECO:0000313" key="4">
    <source>
        <dbReference type="Proteomes" id="UP000065533"/>
    </source>
</evidence>
<gene>
    <name evidence="3" type="ORF">AUO94_04240</name>
</gene>
<protein>
    <recommendedName>
        <fullName evidence="2">VanZ-like domain-containing protein</fullName>
    </recommendedName>
</protein>
<dbReference type="InterPro" id="IPR006976">
    <property type="entry name" value="VanZ-like"/>
</dbReference>
<evidence type="ECO:0000259" key="2">
    <source>
        <dbReference type="Pfam" id="PF04892"/>
    </source>
</evidence>
<dbReference type="RefSeq" id="WP_058384572.1">
    <property type="nucleotide sequence ID" value="NZ_CP013661.2"/>
</dbReference>